<reference evidence="6" key="1">
    <citation type="journal article" date="2014" name="BMC Genomics">
        <title>Genome characteristics reveal the impact of lichenization on lichen-forming fungus Endocarpon pusillum Hedwig (Verrucariales, Ascomycota).</title>
        <authorList>
            <person name="Wang Y.-Y."/>
            <person name="Liu B."/>
            <person name="Zhang X.-Y."/>
            <person name="Zhou Q.-M."/>
            <person name="Zhang T."/>
            <person name="Li H."/>
            <person name="Yu Y.-F."/>
            <person name="Zhang X.-L."/>
            <person name="Hao X.-Y."/>
            <person name="Wang M."/>
            <person name="Wang L."/>
            <person name="Wei J.-C."/>
        </authorList>
    </citation>
    <scope>NUCLEOTIDE SEQUENCE [LARGE SCALE GENOMIC DNA]</scope>
    <source>
        <strain evidence="6">Z07020 / HMAS-L-300199</strain>
    </source>
</reference>
<proteinExistence type="inferred from homology"/>
<gene>
    <name evidence="5" type="ORF">EPUS_08501</name>
</gene>
<dbReference type="EMBL" id="KE721542">
    <property type="protein sequence ID" value="ERF68065.1"/>
    <property type="molecule type" value="Genomic_DNA"/>
</dbReference>
<dbReference type="GO" id="GO:0005956">
    <property type="term" value="C:protein kinase CK2 complex"/>
    <property type="evidence" value="ECO:0007669"/>
    <property type="project" value="UniProtKB-UniRule"/>
</dbReference>
<dbReference type="InterPro" id="IPR035991">
    <property type="entry name" value="Casein_kinase_II_beta-like"/>
</dbReference>
<dbReference type="GO" id="GO:0019887">
    <property type="term" value="F:protein kinase regulator activity"/>
    <property type="evidence" value="ECO:0007669"/>
    <property type="project" value="InterPro"/>
</dbReference>
<dbReference type="GO" id="GO:0005737">
    <property type="term" value="C:cytoplasm"/>
    <property type="evidence" value="ECO:0007669"/>
    <property type="project" value="TreeGrafter"/>
</dbReference>
<evidence type="ECO:0000256" key="4">
    <source>
        <dbReference type="RuleBase" id="RU361268"/>
    </source>
</evidence>
<dbReference type="FunFam" id="1.10.1820.10:FF:000003">
    <property type="entry name" value="Casein kinase II subunit beta"/>
    <property type="match status" value="1"/>
</dbReference>
<accession>U1HDH2</accession>
<dbReference type="GeneID" id="19243350"/>
<dbReference type="SUPFAM" id="SSF57798">
    <property type="entry name" value="Casein kinase II beta subunit"/>
    <property type="match status" value="1"/>
</dbReference>
<dbReference type="GO" id="GO:0006359">
    <property type="term" value="P:regulation of transcription by RNA polymerase III"/>
    <property type="evidence" value="ECO:0007669"/>
    <property type="project" value="TreeGrafter"/>
</dbReference>
<dbReference type="RefSeq" id="XP_007806276.1">
    <property type="nucleotide sequence ID" value="XM_007808085.1"/>
</dbReference>
<dbReference type="PANTHER" id="PTHR11740">
    <property type="entry name" value="CASEIN KINASE II SUBUNIT BETA"/>
    <property type="match status" value="1"/>
</dbReference>
<dbReference type="Gene3D" id="1.10.1820.10">
    <property type="entry name" value="protein kinase ck2 holoenzyme, chain C, domain 1"/>
    <property type="match status" value="1"/>
</dbReference>
<dbReference type="InterPro" id="IPR000704">
    <property type="entry name" value="Casein_kinase_II_reg-sub"/>
</dbReference>
<organism evidence="5 6">
    <name type="scientific">Endocarpon pusillum (strain Z07020 / HMAS-L-300199)</name>
    <name type="common">Lichen-forming fungus</name>
    <dbReference type="NCBI Taxonomy" id="1263415"/>
    <lineage>
        <taxon>Eukaryota</taxon>
        <taxon>Fungi</taxon>
        <taxon>Dikarya</taxon>
        <taxon>Ascomycota</taxon>
        <taxon>Pezizomycotina</taxon>
        <taxon>Eurotiomycetes</taxon>
        <taxon>Chaetothyriomycetidae</taxon>
        <taxon>Verrucariales</taxon>
        <taxon>Verrucariaceae</taxon>
        <taxon>Endocarpon</taxon>
    </lineage>
</organism>
<dbReference type="Gene3D" id="2.20.25.20">
    <property type="match status" value="1"/>
</dbReference>
<dbReference type="Proteomes" id="UP000019373">
    <property type="component" value="Unassembled WGS sequence"/>
</dbReference>
<comment type="subunit">
    <text evidence="3">Tetramer composed of two alpha chains, one beta chain and one beta' chain.</text>
</comment>
<dbReference type="eggNOG" id="KOG3092">
    <property type="taxonomic scope" value="Eukaryota"/>
</dbReference>
<evidence type="ECO:0000256" key="3">
    <source>
        <dbReference type="ARBA" id="ARBA00062110"/>
    </source>
</evidence>
<dbReference type="FunFam" id="2.20.25.20:FF:000001">
    <property type="entry name" value="Casein kinase II subunit beta"/>
    <property type="match status" value="1"/>
</dbReference>
<protein>
    <recommendedName>
        <fullName evidence="4">Casein kinase II subunit beta</fullName>
        <shortName evidence="4">CK II beta</shortName>
    </recommendedName>
</protein>
<dbReference type="PANTHER" id="PTHR11740:SF39">
    <property type="entry name" value="CASEIN KINASE II SUBUNIT BETA"/>
    <property type="match status" value="1"/>
</dbReference>
<evidence type="ECO:0000256" key="2">
    <source>
        <dbReference type="ARBA" id="ARBA00045899"/>
    </source>
</evidence>
<name>U1HDH2_ENDPU</name>
<dbReference type="HOGENOM" id="CLU_034027_3_2_1"/>
<dbReference type="SMART" id="SM01085">
    <property type="entry name" value="CK_II_beta"/>
    <property type="match status" value="1"/>
</dbReference>
<comment type="similarity">
    <text evidence="1 4">Belongs to the casein kinase 2 subunit beta family.</text>
</comment>
<dbReference type="OrthoDB" id="3971593at2759"/>
<dbReference type="InterPro" id="IPR016149">
    <property type="entry name" value="Casein_kin_II_reg-sub_N"/>
</dbReference>
<evidence type="ECO:0000313" key="5">
    <source>
        <dbReference type="EMBL" id="ERF68065.1"/>
    </source>
</evidence>
<comment type="subunit">
    <text evidence="4">Tetramer of two alpha and two beta subunits.</text>
</comment>
<evidence type="ECO:0000313" key="6">
    <source>
        <dbReference type="Proteomes" id="UP000019373"/>
    </source>
</evidence>
<dbReference type="PRINTS" id="PR00472">
    <property type="entry name" value="CASNKINASEII"/>
</dbReference>
<dbReference type="GO" id="GO:0034456">
    <property type="term" value="C:UTP-C complex"/>
    <property type="evidence" value="ECO:0007669"/>
    <property type="project" value="TreeGrafter"/>
</dbReference>
<dbReference type="Pfam" id="PF01214">
    <property type="entry name" value="CK_II_beta"/>
    <property type="match status" value="1"/>
</dbReference>
<dbReference type="PROSITE" id="PS01101">
    <property type="entry name" value="CK2_BETA"/>
    <property type="match status" value="1"/>
</dbReference>
<evidence type="ECO:0000256" key="1">
    <source>
        <dbReference type="ARBA" id="ARBA00006941"/>
    </source>
</evidence>
<keyword evidence="6" id="KW-1185">Reference proteome</keyword>
<dbReference type="AlphaFoldDB" id="U1HDH2"/>
<sequence length="343" mass="37970">MSSPEPVDQPSGAAAQITSIVSTDDSGPYSTAPSNAIGPIPSIAGIHATGPYAIGPWIERVGPPKSLLLLFAMLILRPFQEEHQNNKANSHTRQFVSSRGNEYFCEIDEEYLTDRFNLTGLNTEVHYYQHALDLVNDVFDLDCDDEMREAIEKSARHLYGLVHARYIVTTRGLAKMLDKYKKADFGKCPRVICDSHPLLPMGQSDMPHQKAVKMYCAKCEDIYNPKATRHATIDGAYFGSSFHNILFQVYPALIPEKSRARYMPRVFGFKVHVAAALARWQDAVRLEQQRGLREAGVENAAFLEDEGAVADEEDGFGQGGDEGGEDVERVAAEGDGAMEVVKE</sequence>
<comment type="function">
    <text evidence="2 4">Regulatory subunit of casein kinase II/CK2. As part of the kinase complex regulates the basal catalytic activity of the alpha subunit a constitutively active serine/threonine-protein kinase that phosphorylates a large number of substrates containing acidic residues C-terminal to the phosphorylated serine or threonine.</text>
</comment>